<feature type="domain" description="AB hydrolase-1" evidence="4">
    <location>
        <begin position="86"/>
        <end position="340"/>
    </location>
</feature>
<dbReference type="InterPro" id="IPR005945">
    <property type="entry name" value="Pro_imino_pep"/>
</dbReference>
<proteinExistence type="inferred from homology"/>
<dbReference type="Proteomes" id="UP001259492">
    <property type="component" value="Unassembled WGS sequence"/>
</dbReference>
<gene>
    <name evidence="5" type="ORF">RM697_08305</name>
</gene>
<comment type="caution">
    <text evidence="5">The sequence shown here is derived from an EMBL/GenBank/DDBJ whole genome shotgun (WGS) entry which is preliminary data.</text>
</comment>
<dbReference type="GO" id="GO:0016787">
    <property type="term" value="F:hydrolase activity"/>
    <property type="evidence" value="ECO:0007669"/>
    <property type="project" value="UniProtKB-KW"/>
</dbReference>
<dbReference type="InterPro" id="IPR050266">
    <property type="entry name" value="AB_hydrolase_sf"/>
</dbReference>
<evidence type="ECO:0000313" key="6">
    <source>
        <dbReference type="Proteomes" id="UP001259492"/>
    </source>
</evidence>
<dbReference type="Gene3D" id="3.40.50.1820">
    <property type="entry name" value="alpha/beta hydrolase"/>
    <property type="match status" value="1"/>
</dbReference>
<dbReference type="InterPro" id="IPR002410">
    <property type="entry name" value="Peptidase_S33"/>
</dbReference>
<evidence type="ECO:0000313" key="5">
    <source>
        <dbReference type="EMBL" id="MDT0558645.1"/>
    </source>
</evidence>
<feature type="compositionally biased region" description="Basic and acidic residues" evidence="3">
    <location>
        <begin position="22"/>
        <end position="44"/>
    </location>
</feature>
<comment type="similarity">
    <text evidence="1">Belongs to the peptidase S33 family.</text>
</comment>
<evidence type="ECO:0000256" key="1">
    <source>
        <dbReference type="ARBA" id="ARBA00010088"/>
    </source>
</evidence>
<protein>
    <submittedName>
        <fullName evidence="5">Proline iminopeptidase-family hydrolase</fullName>
    </submittedName>
</protein>
<dbReference type="NCBIfam" id="TIGR01250">
    <property type="entry name" value="pro_imino_pep_2"/>
    <property type="match status" value="1"/>
</dbReference>
<evidence type="ECO:0000259" key="4">
    <source>
        <dbReference type="Pfam" id="PF00561"/>
    </source>
</evidence>
<organism evidence="5 6">
    <name type="scientific">Microcosmobacter mediterraneus</name>
    <dbReference type="NCBI Taxonomy" id="3075607"/>
    <lineage>
        <taxon>Bacteria</taxon>
        <taxon>Pseudomonadati</taxon>
        <taxon>Bacteroidota</taxon>
        <taxon>Flavobacteriia</taxon>
        <taxon>Flavobacteriales</taxon>
        <taxon>Flavobacteriaceae</taxon>
        <taxon>Microcosmobacter</taxon>
    </lineage>
</organism>
<evidence type="ECO:0000256" key="3">
    <source>
        <dbReference type="SAM" id="MobiDB-lite"/>
    </source>
</evidence>
<dbReference type="PRINTS" id="PR00793">
    <property type="entry name" value="PROAMNOPTASE"/>
</dbReference>
<dbReference type="SUPFAM" id="SSF53474">
    <property type="entry name" value="alpha/beta-Hydrolases"/>
    <property type="match status" value="1"/>
</dbReference>
<accession>A0ABU2YLE0</accession>
<keyword evidence="6" id="KW-1185">Reference proteome</keyword>
<dbReference type="Pfam" id="PF00561">
    <property type="entry name" value="Abhydrolase_1"/>
    <property type="match status" value="1"/>
</dbReference>
<evidence type="ECO:0000256" key="2">
    <source>
        <dbReference type="ARBA" id="ARBA00022801"/>
    </source>
</evidence>
<dbReference type="RefSeq" id="WP_311427413.1">
    <property type="nucleotide sequence ID" value="NZ_JAVRIA010000004.1"/>
</dbReference>
<feature type="region of interest" description="Disordered" evidence="3">
    <location>
        <begin position="22"/>
        <end position="45"/>
    </location>
</feature>
<keyword evidence="2 5" id="KW-0378">Hydrolase</keyword>
<name>A0ABU2YLE0_9FLAO</name>
<dbReference type="PANTHER" id="PTHR43798">
    <property type="entry name" value="MONOACYLGLYCEROL LIPASE"/>
    <property type="match status" value="1"/>
</dbReference>
<dbReference type="InterPro" id="IPR000073">
    <property type="entry name" value="AB_hydrolase_1"/>
</dbReference>
<dbReference type="InterPro" id="IPR029058">
    <property type="entry name" value="AB_hydrolase_fold"/>
</dbReference>
<reference evidence="5 6" key="1">
    <citation type="submission" date="2023-09" db="EMBL/GenBank/DDBJ databases">
        <authorList>
            <person name="Rey-Velasco X."/>
        </authorList>
    </citation>
    <scope>NUCLEOTIDE SEQUENCE [LARGE SCALE GENOMIC DNA]</scope>
    <source>
        <strain evidence="5 6">W332</strain>
    </source>
</reference>
<sequence length="360" mass="41679">MKKIVILLVLALCFNCKGEHEHKHDNDHSHDHQEHHDKNPHQDDAYLQPRESDQFLGGIKMIPITTPKGEFNVWTKRVGNNPTMKVLLLHGGPGMTHEIYECFDGYFPQEGIEYYYYDQLGSYYSDQPKDTSLWDLDRFVEEVEQVRIALGLNKDNFYLYGQSWGGILSMQYALKYQDNLKGLIISNMVASIDDYNIYSAEVLAPKLPKAVLDKILEYEEAEDYTNEEYLNLIVENYYPKHVIRMTADKWPEPINRAFKHLNPDVYVNMQGPSEFGIKGNATLLNWNVKDRLKEISVPTLTIGATHDTMDPEHMKWISTEVQNGRFLLCPDGSHLAQFDDQKVFFEGLIDFIKDVDNGDF</sequence>
<dbReference type="EMBL" id="JAVRIA010000004">
    <property type="protein sequence ID" value="MDT0558645.1"/>
    <property type="molecule type" value="Genomic_DNA"/>
</dbReference>